<comment type="catalytic activity">
    <reaction evidence="10">
        <text>ubiquinone-10 + hydrogen sulfide + glutathione + H(+) = S-sulfanylglutathione + ubiquinol-10</text>
        <dbReference type="Rhea" id="RHEA:62608"/>
        <dbReference type="ChEBI" id="CHEBI:15378"/>
        <dbReference type="ChEBI" id="CHEBI:29919"/>
        <dbReference type="ChEBI" id="CHEBI:46245"/>
        <dbReference type="ChEBI" id="CHEBI:57925"/>
        <dbReference type="ChEBI" id="CHEBI:58905"/>
        <dbReference type="ChEBI" id="CHEBI:64183"/>
    </reaction>
    <physiologicalReaction direction="left-to-right" evidence="10">
        <dbReference type="Rhea" id="RHEA:62609"/>
    </physiologicalReaction>
</comment>
<comment type="similarity">
    <text evidence="13">Belongs to the SQRD family.</text>
</comment>
<evidence type="ECO:0000256" key="11">
    <source>
        <dbReference type="ARBA" id="ARBA00052986"/>
    </source>
</evidence>
<evidence type="ECO:0000256" key="16">
    <source>
        <dbReference type="ARBA" id="ARBA00082958"/>
    </source>
</evidence>
<dbReference type="GO" id="GO:0071949">
    <property type="term" value="F:FAD binding"/>
    <property type="evidence" value="ECO:0007669"/>
    <property type="project" value="TreeGrafter"/>
</dbReference>
<dbReference type="SUPFAM" id="SSF51905">
    <property type="entry name" value="FAD/NAD(P)-binding domain"/>
    <property type="match status" value="2"/>
</dbReference>
<comment type="catalytic activity">
    <reaction evidence="9">
        <text>ubiquinone-10 + hydrogen sulfide + sulfite + 2 H(+) = ubiquinol-10 + thiosulfate</text>
        <dbReference type="Rhea" id="RHEA:38359"/>
        <dbReference type="ChEBI" id="CHEBI:15378"/>
        <dbReference type="ChEBI" id="CHEBI:17359"/>
        <dbReference type="ChEBI" id="CHEBI:29919"/>
        <dbReference type="ChEBI" id="CHEBI:33542"/>
        <dbReference type="ChEBI" id="CHEBI:46245"/>
        <dbReference type="ChEBI" id="CHEBI:64183"/>
    </reaction>
    <physiologicalReaction direction="left-to-right" evidence="9">
        <dbReference type="Rhea" id="RHEA:38360"/>
    </physiologicalReaction>
</comment>
<comment type="cofactor">
    <cofactor evidence="1">
        <name>FAD</name>
        <dbReference type="ChEBI" id="CHEBI:57692"/>
    </cofactor>
</comment>
<organism evidence="18 19">
    <name type="scientific">Ridgeia piscesae</name>
    <name type="common">Tubeworm</name>
    <dbReference type="NCBI Taxonomy" id="27915"/>
    <lineage>
        <taxon>Eukaryota</taxon>
        <taxon>Metazoa</taxon>
        <taxon>Spiralia</taxon>
        <taxon>Lophotrochozoa</taxon>
        <taxon>Annelida</taxon>
        <taxon>Polychaeta</taxon>
        <taxon>Sedentaria</taxon>
        <taxon>Canalipalpata</taxon>
        <taxon>Sabellida</taxon>
        <taxon>Siboglinidae</taxon>
        <taxon>Ridgeia</taxon>
    </lineage>
</organism>
<name>A0AAD9NSC3_RIDPI</name>
<comment type="function">
    <text evidence="12">Catalyzes the oxidation of hydrogen sulfide with the help of a quinone, such as ubiquinone-10, giving rise to thiosulfate and ultimately to sulfane (molecular sulfur) atoms. Requires an additional electron acceptor; can use sulfite, sulfide or cyanide (in vitro). It is believed the in vivo electron acceptor is glutathione.</text>
</comment>
<evidence type="ECO:0000259" key="17">
    <source>
        <dbReference type="Pfam" id="PF07992"/>
    </source>
</evidence>
<dbReference type="Proteomes" id="UP001209878">
    <property type="component" value="Unassembled WGS sequence"/>
</dbReference>
<keyword evidence="8" id="KW-0496">Mitochondrion</keyword>
<gene>
    <name evidence="18" type="ORF">NP493_523g01016</name>
</gene>
<dbReference type="InterPro" id="IPR023753">
    <property type="entry name" value="FAD/NAD-binding_dom"/>
</dbReference>
<comment type="caution">
    <text evidence="18">The sequence shown here is derived from an EMBL/GenBank/DDBJ whole genome shotgun (WGS) entry which is preliminary data.</text>
</comment>
<accession>A0AAD9NSC3</accession>
<evidence type="ECO:0000256" key="2">
    <source>
        <dbReference type="ARBA" id="ARBA00004173"/>
    </source>
</evidence>
<keyword evidence="4" id="KW-0874">Quinone</keyword>
<dbReference type="GO" id="GO:0070224">
    <property type="term" value="F:sulfide:quinone oxidoreductase activity"/>
    <property type="evidence" value="ECO:0007669"/>
    <property type="project" value="TreeGrafter"/>
</dbReference>
<evidence type="ECO:0000256" key="9">
    <source>
        <dbReference type="ARBA" id="ARBA00051038"/>
    </source>
</evidence>
<evidence type="ECO:0000256" key="6">
    <source>
        <dbReference type="ARBA" id="ARBA00022946"/>
    </source>
</evidence>
<evidence type="ECO:0000256" key="14">
    <source>
        <dbReference type="ARBA" id="ARBA00066447"/>
    </source>
</evidence>
<keyword evidence="7" id="KW-0560">Oxidoreductase</keyword>
<dbReference type="PANTHER" id="PTHR10632:SF2">
    <property type="entry name" value="SULFIDE:QUINONE OXIDOREDUCTASE, MITOCHONDRIAL"/>
    <property type="match status" value="1"/>
</dbReference>
<dbReference type="GO" id="GO:0106436">
    <property type="term" value="F:glutathione-dependent sulfide quinone oxidoreductase activity"/>
    <property type="evidence" value="ECO:0007669"/>
    <property type="project" value="UniProtKB-EC"/>
</dbReference>
<dbReference type="GO" id="GO:0070221">
    <property type="term" value="P:sulfide oxidation, using sulfide:quinone oxidoreductase"/>
    <property type="evidence" value="ECO:0007669"/>
    <property type="project" value="TreeGrafter"/>
</dbReference>
<dbReference type="EMBL" id="JAODUO010000523">
    <property type="protein sequence ID" value="KAK2178928.1"/>
    <property type="molecule type" value="Genomic_DNA"/>
</dbReference>
<dbReference type="GO" id="GO:0048038">
    <property type="term" value="F:quinone binding"/>
    <property type="evidence" value="ECO:0007669"/>
    <property type="project" value="UniProtKB-KW"/>
</dbReference>
<evidence type="ECO:0000256" key="4">
    <source>
        <dbReference type="ARBA" id="ARBA00022719"/>
    </source>
</evidence>
<dbReference type="GO" id="GO:0005739">
    <property type="term" value="C:mitochondrion"/>
    <property type="evidence" value="ECO:0007669"/>
    <property type="project" value="UniProtKB-SubCell"/>
</dbReference>
<evidence type="ECO:0000256" key="1">
    <source>
        <dbReference type="ARBA" id="ARBA00001974"/>
    </source>
</evidence>
<dbReference type="InterPro" id="IPR015904">
    <property type="entry name" value="Sulphide_quinone_reductase"/>
</dbReference>
<keyword evidence="6" id="KW-0809">Transit peptide</keyword>
<dbReference type="EC" id="1.8.5.8" evidence="14"/>
<sequence length="298" mass="33357">MTLRTSIRGLRARRLLRLGWSQETSSEHPRRIHSTAMLTAAEDKAKAKTDTYKLLIVGGGSAGTAVASKFAQKLDKHFIGIIEPSQTHYYQPMFTLVGSGQRHISQTHRPTGSVLPDNCDWLQTSVSGFSPADNTVSTADGRLINYEYLVLALGMETNYQLVKGLPEALEHDPAVCSNYHPKYAQKTFPAMQAFKEGNAIFTYPNTLIKCGGAAQKILYMTEEYFRKTGKRDKATMIYNTSLGVVFPVPKYSKALYAQILQRNIQLNLMRNLVEVRHETKEAVFEVLGSDGVLETYWP</sequence>
<evidence type="ECO:0000256" key="7">
    <source>
        <dbReference type="ARBA" id="ARBA00023002"/>
    </source>
</evidence>
<dbReference type="Pfam" id="PF07992">
    <property type="entry name" value="Pyr_redox_2"/>
    <property type="match status" value="1"/>
</dbReference>
<evidence type="ECO:0000313" key="19">
    <source>
        <dbReference type="Proteomes" id="UP001209878"/>
    </source>
</evidence>
<evidence type="ECO:0000313" key="18">
    <source>
        <dbReference type="EMBL" id="KAK2178928.1"/>
    </source>
</evidence>
<dbReference type="FunFam" id="3.50.50.60:FF:000034">
    <property type="entry name" value="sulfide:quinone oxidoreductase, mitochondrial"/>
    <property type="match status" value="1"/>
</dbReference>
<keyword evidence="5" id="KW-0274">FAD</keyword>
<evidence type="ECO:0000256" key="13">
    <source>
        <dbReference type="ARBA" id="ARBA00060891"/>
    </source>
</evidence>
<dbReference type="PANTHER" id="PTHR10632">
    <property type="entry name" value="SULFIDE:QUINONE OXIDOREDUCTASE"/>
    <property type="match status" value="1"/>
</dbReference>
<evidence type="ECO:0000256" key="10">
    <source>
        <dbReference type="ARBA" id="ARBA00052810"/>
    </source>
</evidence>
<dbReference type="Gene3D" id="3.50.50.100">
    <property type="match status" value="1"/>
</dbReference>
<evidence type="ECO:0000256" key="3">
    <source>
        <dbReference type="ARBA" id="ARBA00022630"/>
    </source>
</evidence>
<evidence type="ECO:0000256" key="15">
    <source>
        <dbReference type="ARBA" id="ARBA00070160"/>
    </source>
</evidence>
<reference evidence="18" key="1">
    <citation type="journal article" date="2023" name="Mol. Biol. Evol.">
        <title>Third-Generation Sequencing Reveals the Adaptive Role of the Epigenome in Three Deep-Sea Polychaetes.</title>
        <authorList>
            <person name="Perez M."/>
            <person name="Aroh O."/>
            <person name="Sun Y."/>
            <person name="Lan Y."/>
            <person name="Juniper S.K."/>
            <person name="Young C.R."/>
            <person name="Angers B."/>
            <person name="Qian P.Y."/>
        </authorList>
    </citation>
    <scope>NUCLEOTIDE SEQUENCE</scope>
    <source>
        <strain evidence="18">R07B-5</strain>
    </source>
</reference>
<dbReference type="AlphaFoldDB" id="A0AAD9NSC3"/>
<comment type="catalytic activity">
    <reaction evidence="11">
        <text>a quinone + hydrogen sulfide + glutathione + H(+) = S-sulfanylglutathione + a quinol</text>
        <dbReference type="Rhea" id="RHEA:55156"/>
        <dbReference type="ChEBI" id="CHEBI:15378"/>
        <dbReference type="ChEBI" id="CHEBI:24646"/>
        <dbReference type="ChEBI" id="CHEBI:29919"/>
        <dbReference type="ChEBI" id="CHEBI:57925"/>
        <dbReference type="ChEBI" id="CHEBI:58905"/>
        <dbReference type="ChEBI" id="CHEBI:132124"/>
        <dbReference type="EC" id="1.8.5.8"/>
    </reaction>
    <physiologicalReaction direction="left-to-right" evidence="11">
        <dbReference type="Rhea" id="RHEA:55157"/>
    </physiologicalReaction>
</comment>
<comment type="subcellular location">
    <subcellularLocation>
        <location evidence="2">Mitochondrion</location>
    </subcellularLocation>
</comment>
<evidence type="ECO:0000256" key="8">
    <source>
        <dbReference type="ARBA" id="ARBA00023128"/>
    </source>
</evidence>
<keyword evidence="3" id="KW-0285">Flavoprotein</keyword>
<feature type="domain" description="FAD/NAD(P)-binding" evidence="17">
    <location>
        <begin position="52"/>
        <end position="280"/>
    </location>
</feature>
<dbReference type="InterPro" id="IPR036188">
    <property type="entry name" value="FAD/NAD-bd_sf"/>
</dbReference>
<evidence type="ECO:0000256" key="12">
    <source>
        <dbReference type="ARBA" id="ARBA00059167"/>
    </source>
</evidence>
<keyword evidence="19" id="KW-1185">Reference proteome</keyword>
<proteinExistence type="inferred from homology"/>
<evidence type="ECO:0000256" key="5">
    <source>
        <dbReference type="ARBA" id="ARBA00022827"/>
    </source>
</evidence>
<protein>
    <recommendedName>
        <fullName evidence="15">Sulfide:quinone oxidoreductase, mitochondrial</fullName>
        <ecNumber evidence="14">1.8.5.8</ecNumber>
    </recommendedName>
    <alternativeName>
        <fullName evidence="16">Sulfide quinone oxidoreductase</fullName>
    </alternativeName>
</protein>